<dbReference type="Proteomes" id="UP000199103">
    <property type="component" value="Chromosome I"/>
</dbReference>
<evidence type="ECO:0000313" key="2">
    <source>
        <dbReference type="Proteomes" id="UP000199103"/>
    </source>
</evidence>
<dbReference type="EMBL" id="LT629772">
    <property type="protein sequence ID" value="SDS41855.1"/>
    <property type="molecule type" value="Genomic_DNA"/>
</dbReference>
<gene>
    <name evidence="1" type="ORF">SAMN04489812_1848</name>
</gene>
<keyword evidence="2" id="KW-1185">Reference proteome</keyword>
<dbReference type="STRING" id="630515.SAMN04489812_1848"/>
<reference evidence="1 2" key="1">
    <citation type="submission" date="2016-10" db="EMBL/GenBank/DDBJ databases">
        <authorList>
            <person name="de Groot N.N."/>
        </authorList>
    </citation>
    <scope>NUCLEOTIDE SEQUENCE [LARGE SCALE GENOMIC DNA]</scope>
    <source>
        <strain evidence="1 2">DSM 21800</strain>
    </source>
</reference>
<proteinExistence type="predicted"/>
<name>A0A1H1S1K7_9ACTN</name>
<accession>A0A1H1S1K7</accession>
<dbReference type="AlphaFoldDB" id="A0A1H1S1K7"/>
<dbReference type="Pfam" id="PF21893">
    <property type="entry name" value="DUF6918"/>
    <property type="match status" value="1"/>
</dbReference>
<dbReference type="InterPro" id="IPR054211">
    <property type="entry name" value="DUF6918"/>
</dbReference>
<organism evidence="1 2">
    <name type="scientific">Microlunatus soli</name>
    <dbReference type="NCBI Taxonomy" id="630515"/>
    <lineage>
        <taxon>Bacteria</taxon>
        <taxon>Bacillati</taxon>
        <taxon>Actinomycetota</taxon>
        <taxon>Actinomycetes</taxon>
        <taxon>Propionibacteriales</taxon>
        <taxon>Propionibacteriaceae</taxon>
        <taxon>Microlunatus</taxon>
    </lineage>
</organism>
<dbReference type="OrthoDB" id="530636at2"/>
<sequence length="146" mass="15543">MSLSEKLLAKSTRPAVITDLVAVVDQEVGDKKGISGTALKAAYSAVKKVMPDLSNRAVSRMLPDAAAALDPYWDEFQQAGGDDFGRFLADRGPKVSQALLAVSDQKVQGTSREAIKKAYKPLRGKAADHVEAALPRVGAALQRHAD</sequence>
<protein>
    <submittedName>
        <fullName evidence="1">Uncharacterized protein</fullName>
    </submittedName>
</protein>
<dbReference type="RefSeq" id="WP_091523313.1">
    <property type="nucleotide sequence ID" value="NZ_LT629772.1"/>
</dbReference>
<evidence type="ECO:0000313" key="1">
    <source>
        <dbReference type="EMBL" id="SDS41855.1"/>
    </source>
</evidence>